<feature type="non-terminal residue" evidence="2">
    <location>
        <position position="1"/>
    </location>
</feature>
<name>A0A6J4KZ82_9ACTN</name>
<organism evidence="2">
    <name type="scientific">uncultured Friedmanniella sp</name>
    <dbReference type="NCBI Taxonomy" id="335381"/>
    <lineage>
        <taxon>Bacteria</taxon>
        <taxon>Bacillati</taxon>
        <taxon>Actinomycetota</taxon>
        <taxon>Actinomycetes</taxon>
        <taxon>Propionibacteriales</taxon>
        <taxon>Nocardioidaceae</taxon>
        <taxon>Friedmanniella</taxon>
        <taxon>environmental samples</taxon>
    </lineage>
</organism>
<feature type="non-terminal residue" evidence="2">
    <location>
        <position position="48"/>
    </location>
</feature>
<gene>
    <name evidence="2" type="ORF">AVDCRST_MAG48-2478</name>
</gene>
<proteinExistence type="predicted"/>
<feature type="compositionally biased region" description="Low complexity" evidence="1">
    <location>
        <begin position="16"/>
        <end position="28"/>
    </location>
</feature>
<accession>A0A6J4KZ82</accession>
<evidence type="ECO:0000256" key="1">
    <source>
        <dbReference type="SAM" id="MobiDB-lite"/>
    </source>
</evidence>
<evidence type="ECO:0000313" key="2">
    <source>
        <dbReference type="EMBL" id="CAA9318149.1"/>
    </source>
</evidence>
<dbReference type="EMBL" id="CADCTS010000356">
    <property type="protein sequence ID" value="CAA9318149.1"/>
    <property type="molecule type" value="Genomic_DNA"/>
</dbReference>
<reference evidence="2" key="1">
    <citation type="submission" date="2020-02" db="EMBL/GenBank/DDBJ databases">
        <authorList>
            <person name="Meier V. D."/>
        </authorList>
    </citation>
    <scope>NUCLEOTIDE SEQUENCE</scope>
    <source>
        <strain evidence="2">AVDCRST_MAG48</strain>
    </source>
</reference>
<feature type="region of interest" description="Disordered" evidence="1">
    <location>
        <begin position="16"/>
        <end position="48"/>
    </location>
</feature>
<dbReference type="AlphaFoldDB" id="A0A6J4KZ82"/>
<sequence length="48" mass="5552">WECSEVWSRAPWWPRSSRWRSASCPSRRTSARSRKGWASCPSPAARST</sequence>
<protein>
    <submittedName>
        <fullName evidence="2">Uncharacterized protein</fullName>
    </submittedName>
</protein>